<sequence>MSLPSQDTLPTTCKRAEFGVLQASNPTKQELLLIENVPQALSFKCLRQFSIKSNSRFVSIVLLNWRSVVLCRLNSALSILFIFFLETCPEINSRRQPSSPLLGCNVLYALKFSWRNKTKARFEVRYLTAESKCCVASATSQV</sequence>
<reference evidence="2" key="2">
    <citation type="submission" date="2024-04" db="EMBL/GenBank/DDBJ databases">
        <authorList>
            <person name="Chen Y."/>
            <person name="Shah S."/>
            <person name="Dougan E. K."/>
            <person name="Thang M."/>
            <person name="Chan C."/>
        </authorList>
    </citation>
    <scope>NUCLEOTIDE SEQUENCE [LARGE SCALE GENOMIC DNA]</scope>
</reference>
<reference evidence="1" key="1">
    <citation type="submission" date="2022-10" db="EMBL/GenBank/DDBJ databases">
        <authorList>
            <person name="Chen Y."/>
            <person name="Dougan E. K."/>
            <person name="Chan C."/>
            <person name="Rhodes N."/>
            <person name="Thang M."/>
        </authorList>
    </citation>
    <scope>NUCLEOTIDE SEQUENCE</scope>
</reference>
<accession>A0A9P1GRV4</accession>
<gene>
    <name evidence="1" type="ORF">C1SCF055_LOCUS44337</name>
</gene>
<keyword evidence="3" id="KW-1185">Reference proteome</keyword>
<evidence type="ECO:0000313" key="1">
    <source>
        <dbReference type="EMBL" id="CAI4019878.1"/>
    </source>
</evidence>
<organism evidence="1">
    <name type="scientific">Cladocopium goreaui</name>
    <dbReference type="NCBI Taxonomy" id="2562237"/>
    <lineage>
        <taxon>Eukaryota</taxon>
        <taxon>Sar</taxon>
        <taxon>Alveolata</taxon>
        <taxon>Dinophyceae</taxon>
        <taxon>Suessiales</taxon>
        <taxon>Symbiodiniaceae</taxon>
        <taxon>Cladocopium</taxon>
    </lineage>
</organism>
<dbReference type="EMBL" id="CAMXCT010006778">
    <property type="protein sequence ID" value="CAI4019878.1"/>
    <property type="molecule type" value="Genomic_DNA"/>
</dbReference>
<name>A0A9P1GRV4_9DINO</name>
<dbReference type="Proteomes" id="UP001152797">
    <property type="component" value="Unassembled WGS sequence"/>
</dbReference>
<proteinExistence type="predicted"/>
<dbReference type="AlphaFoldDB" id="A0A9P1GRV4"/>
<dbReference type="EMBL" id="CAMXCT030006778">
    <property type="protein sequence ID" value="CAL4807190.1"/>
    <property type="molecule type" value="Genomic_DNA"/>
</dbReference>
<protein>
    <submittedName>
        <fullName evidence="1">Uncharacterized protein</fullName>
    </submittedName>
</protein>
<comment type="caution">
    <text evidence="1">The sequence shown here is derived from an EMBL/GenBank/DDBJ whole genome shotgun (WGS) entry which is preliminary data.</text>
</comment>
<evidence type="ECO:0000313" key="2">
    <source>
        <dbReference type="EMBL" id="CAL1173253.1"/>
    </source>
</evidence>
<evidence type="ECO:0000313" key="3">
    <source>
        <dbReference type="Proteomes" id="UP001152797"/>
    </source>
</evidence>
<dbReference type="EMBL" id="CAMXCT020006778">
    <property type="protein sequence ID" value="CAL1173253.1"/>
    <property type="molecule type" value="Genomic_DNA"/>
</dbReference>